<feature type="signal peptide" evidence="2">
    <location>
        <begin position="1"/>
        <end position="24"/>
    </location>
</feature>
<dbReference type="OrthoDB" id="2353502at2"/>
<dbReference type="Gene3D" id="2.60.40.1220">
    <property type="match status" value="4"/>
</dbReference>
<accession>C4L6U1</accession>
<dbReference type="Pfam" id="PF13205">
    <property type="entry name" value="Big_5"/>
    <property type="match status" value="2"/>
</dbReference>
<keyword evidence="5" id="KW-1185">Reference proteome</keyword>
<evidence type="ECO:0000259" key="3">
    <source>
        <dbReference type="Pfam" id="PF13205"/>
    </source>
</evidence>
<protein>
    <recommendedName>
        <fullName evidence="3">SbsA Ig-like domain-containing protein</fullName>
    </recommendedName>
</protein>
<dbReference type="STRING" id="360911.EAT1b_1106"/>
<dbReference type="InterPro" id="IPR032812">
    <property type="entry name" value="SbsA_Ig"/>
</dbReference>
<gene>
    <name evidence="4" type="ordered locus">EAT1b_1106</name>
</gene>
<dbReference type="EMBL" id="CP001615">
    <property type="protein sequence ID" value="ACQ70034.1"/>
    <property type="molecule type" value="Genomic_DNA"/>
</dbReference>
<feature type="chain" id="PRO_5038870635" description="SbsA Ig-like domain-containing protein" evidence="2">
    <location>
        <begin position="25"/>
        <end position="964"/>
    </location>
</feature>
<dbReference type="KEGG" id="eat:EAT1b_1106"/>
<evidence type="ECO:0000313" key="4">
    <source>
        <dbReference type="EMBL" id="ACQ70034.1"/>
    </source>
</evidence>
<reference evidence="4 5" key="1">
    <citation type="journal article" date="2011" name="J. Bacteriol.">
        <title>Complete genome sequence of the Thermophilic Bacterium Exiguobacterium sp. AT1b.</title>
        <authorList>
            <person name="Vishnivetskaya T.A."/>
            <person name="Lucas S."/>
            <person name="Copeland A."/>
            <person name="Lapidus A."/>
            <person name="Glavina Del Rio T."/>
            <person name="Dalin E."/>
            <person name="Tice H."/>
            <person name="Bruce D.C."/>
            <person name="Goodwin L.A."/>
            <person name="Pitluck S."/>
            <person name="Saunders E."/>
            <person name="Brettin T."/>
            <person name="Detter C."/>
            <person name="Han C."/>
            <person name="Larimer F."/>
            <person name="Land M.L."/>
            <person name="Hauser L.J."/>
            <person name="Kyrpides N.C."/>
            <person name="Ovchinnikova G."/>
            <person name="Kathariou S."/>
            <person name="Ramaley R.F."/>
            <person name="Rodrigues D.F."/>
            <person name="Hendrix C."/>
            <person name="Richardson P."/>
            <person name="Tiedje J.M."/>
        </authorList>
    </citation>
    <scope>NUCLEOTIDE SEQUENCE [LARGE SCALE GENOMIC DNA]</scope>
    <source>
        <strain evidence="5">ATCC BAA-1283 / AT1b</strain>
    </source>
</reference>
<keyword evidence="1 2" id="KW-0732">Signal</keyword>
<dbReference type="eggNOG" id="COG0544">
    <property type="taxonomic scope" value="Bacteria"/>
</dbReference>
<dbReference type="Proteomes" id="UP000000716">
    <property type="component" value="Chromosome"/>
</dbReference>
<name>C4L6U1_EXISA</name>
<organism evidence="4 5">
    <name type="scientific">Exiguobacterium sp. (strain ATCC BAA-1283 / AT1b)</name>
    <dbReference type="NCBI Taxonomy" id="360911"/>
    <lineage>
        <taxon>Bacteria</taxon>
        <taxon>Bacillati</taxon>
        <taxon>Bacillota</taxon>
        <taxon>Bacilli</taxon>
        <taxon>Bacillales</taxon>
        <taxon>Bacillales Family XII. Incertae Sedis</taxon>
        <taxon>Exiguobacterium</taxon>
    </lineage>
</organism>
<dbReference type="InterPro" id="IPR014755">
    <property type="entry name" value="Cu-Rt/internalin_Ig-like"/>
</dbReference>
<proteinExistence type="predicted"/>
<feature type="domain" description="SbsA Ig-like" evidence="3">
    <location>
        <begin position="563"/>
        <end position="650"/>
    </location>
</feature>
<dbReference type="RefSeq" id="WP_012727153.1">
    <property type="nucleotide sequence ID" value="NC_012673.1"/>
</dbReference>
<feature type="domain" description="SbsA Ig-like" evidence="3">
    <location>
        <begin position="666"/>
        <end position="751"/>
    </location>
</feature>
<sequence>MAKKKQFVTAAAAFAVAASAVAPAITADAASSTVRLSSDYVRGGDLDAALDKEYKGSEIYWYKSSIDMNKLGVFQTAKGFVKGKGIKVEKKLRVLNYAQEIKPESEFVFEQGVPVSGIRVQPVLFADGVVYNKPLFVAGFSTEKVGEFEGTLTYSNKAYGSVTKTVKYKVVATKVAFSEVKHEVKDDMLSVSADVKNLKEGEKVELVIFPGKDESKALAPITAEIKDGKVMVSAKEIPAGTHSFILRSGDVKTAAMEFKVEDQTPMVKEVKALNLKQVEVKFNKDLDKASAETLTNYELKIGSAAATNPTAAEVTSEGTVLLTFAEKGQSTDAKLTVKNVKTAKNIVVAETTKEVRFLDVVAPTVGEISIVAPRVIRVNFSEPLKEAPSFKLNNGQTAIVSTSWSAGQDYADLTIGIDPENGSSHSLEISGGADYAGFKIDAVTKSFVYQTDATAPKAMISKVVDNDTVEIKFDKEINASTLTSNLEIYHTVKGASGYKASAVTSIKPGTTDTIVVNFPVVFPEGQVKFFLGYADDKGTLVQDKWGNKLAATELSAVYAADTVAPTLVSVEGKTKRTIEVKFNEAVTEASAELAGNIVLTDADNKVVAQSAALGEDGKTVTLTATADLAGGNYKVTVKNVVDASNNKIAEVSRTFYVNDMVAPTVNGTADLLAGNKKVKIKFSEAMNAASITDKSKYKLGTADLDSKVTITAVDGNKAVILDFSATNETSLANAEITVGRVADATGNLTADFSNLVTVASAQSTVAATKAEVTGKRSVKLYFDEVITGAVAGDFVVYNDTTPVTVSNLVNSIEAGKSVLTLTVSSDLPFDAEDITVDSVGTTSAKNNDGLLVNFADLEASDKYAPEISTAVFTNGGTADAQDSLVLTFSEALYAPSVQDSDFTVAGRVVEAISVNGAAGTVTLMLKEDGSATSAKPASVSIVNMVEDAARNAKSSQVFTAITPE</sequence>
<evidence type="ECO:0000313" key="5">
    <source>
        <dbReference type="Proteomes" id="UP000000716"/>
    </source>
</evidence>
<dbReference type="AlphaFoldDB" id="C4L6U1"/>
<dbReference type="HOGENOM" id="CLU_308545_0_0_9"/>
<evidence type="ECO:0000256" key="2">
    <source>
        <dbReference type="SAM" id="SignalP"/>
    </source>
</evidence>
<evidence type="ECO:0000256" key="1">
    <source>
        <dbReference type="ARBA" id="ARBA00022729"/>
    </source>
</evidence>